<evidence type="ECO:0000313" key="1">
    <source>
        <dbReference type="EMBL" id="KAI8004516.1"/>
    </source>
</evidence>
<name>A0ACC0GUX2_9ERIC</name>
<comment type="caution">
    <text evidence="1">The sequence shown here is derived from an EMBL/GenBank/DDBJ whole genome shotgun (WGS) entry which is preliminary data.</text>
</comment>
<reference evidence="1 2" key="1">
    <citation type="journal article" date="2022" name="Plant J.">
        <title>Chromosome-level genome of Camellia lanceoleosa provides a valuable resource for understanding genome evolution and self-incompatibility.</title>
        <authorList>
            <person name="Gong W."/>
            <person name="Xiao S."/>
            <person name="Wang L."/>
            <person name="Liao Z."/>
            <person name="Chang Y."/>
            <person name="Mo W."/>
            <person name="Hu G."/>
            <person name="Li W."/>
            <person name="Zhao G."/>
            <person name="Zhu H."/>
            <person name="Hu X."/>
            <person name="Ji K."/>
            <person name="Xiang X."/>
            <person name="Song Q."/>
            <person name="Yuan D."/>
            <person name="Jin S."/>
            <person name="Zhang L."/>
        </authorList>
    </citation>
    <scope>NUCLEOTIDE SEQUENCE [LARGE SCALE GENOMIC DNA]</scope>
    <source>
        <strain evidence="1">SQ_2022a</strain>
    </source>
</reference>
<sequence>MDSDSWTTRLLAASRRYQSRSAHGGGDVDGDDESRPEFLCPFCAEEFDVVGLCCHIDEAHPVEAKNGVCPVCAKRVGMDLVGHMTMQHGSLLKVQRKRRFRKGGSNLTFSTLRKELRERNIQSLLGGSQSLVSSSSTEPDPLLSSFMYNLPVVDEPVRVKPKSSVEASSVKESSIEDSSKRKIQQTPLSDKDQEERSRKCEFVQGLLSTFLDDNL</sequence>
<keyword evidence="2" id="KW-1185">Reference proteome</keyword>
<accession>A0ACC0GUX2</accession>
<organism evidence="1 2">
    <name type="scientific">Camellia lanceoleosa</name>
    <dbReference type="NCBI Taxonomy" id="1840588"/>
    <lineage>
        <taxon>Eukaryota</taxon>
        <taxon>Viridiplantae</taxon>
        <taxon>Streptophyta</taxon>
        <taxon>Embryophyta</taxon>
        <taxon>Tracheophyta</taxon>
        <taxon>Spermatophyta</taxon>
        <taxon>Magnoliopsida</taxon>
        <taxon>eudicotyledons</taxon>
        <taxon>Gunneridae</taxon>
        <taxon>Pentapetalae</taxon>
        <taxon>asterids</taxon>
        <taxon>Ericales</taxon>
        <taxon>Theaceae</taxon>
        <taxon>Camellia</taxon>
    </lineage>
</organism>
<evidence type="ECO:0000313" key="2">
    <source>
        <dbReference type="Proteomes" id="UP001060215"/>
    </source>
</evidence>
<proteinExistence type="predicted"/>
<dbReference type="Proteomes" id="UP001060215">
    <property type="component" value="Chromosome 9"/>
</dbReference>
<protein>
    <submittedName>
        <fullName evidence="1">Uncharacterized protein</fullName>
    </submittedName>
</protein>
<dbReference type="EMBL" id="CM045766">
    <property type="protein sequence ID" value="KAI8004516.1"/>
    <property type="molecule type" value="Genomic_DNA"/>
</dbReference>
<gene>
    <name evidence="1" type="ORF">LOK49_LG08G03278</name>
</gene>